<accession>A0A3R7I8J6</accession>
<evidence type="ECO:0000313" key="2">
    <source>
        <dbReference type="EMBL" id="RKM96095.1"/>
    </source>
</evidence>
<feature type="region of interest" description="Disordered" evidence="1">
    <location>
        <begin position="187"/>
        <end position="210"/>
    </location>
</feature>
<name>A0A3R7I8J6_9ACTN</name>
<reference evidence="2 3" key="1">
    <citation type="journal article" date="2014" name="Genome Announc.">
        <title>Draft Genome Sequence of Streptomyces fradiae ATCC 19609, a Strain Highly Sensitive to Antibiotics.</title>
        <authorList>
            <person name="Bekker O.B."/>
            <person name="Klimina K.M."/>
            <person name="Vatlin A.A."/>
            <person name="Zakharevich N.V."/>
            <person name="Kasianov A.S."/>
            <person name="Danilenko V.N."/>
        </authorList>
    </citation>
    <scope>NUCLEOTIDE SEQUENCE [LARGE SCALE GENOMIC DNA]</scope>
    <source>
        <strain evidence="2 3">ATCC 19609</strain>
    </source>
</reference>
<sequence>MRAPRACGSWHWELDDVAPIGLESALTVAARMTEVLNGYGLLSPAMLEYGWFARGSGSVGIISRLILSSPIDDPSVPGRVLGSRPSAFPDAQVKRFEVIGSGTWFDAAGKSRREHQLVELSFRLYRDGMSAKISVHHDIWKWFDFTGRPHPEVYNRNAPRLAEALRELNSVLGVELEPGEPTYYGTPAESGIVTPDPDENGMGLDVTDLM</sequence>
<organism evidence="2 3">
    <name type="scientific">Streptomyces xinghaiensis</name>
    <dbReference type="NCBI Taxonomy" id="1038928"/>
    <lineage>
        <taxon>Bacteria</taxon>
        <taxon>Bacillati</taxon>
        <taxon>Actinomycetota</taxon>
        <taxon>Actinomycetes</taxon>
        <taxon>Kitasatosporales</taxon>
        <taxon>Streptomycetaceae</taxon>
        <taxon>Streptomyces</taxon>
    </lineage>
</organism>
<dbReference type="OrthoDB" id="4538292at2"/>
<evidence type="ECO:0000256" key="1">
    <source>
        <dbReference type="SAM" id="MobiDB-lite"/>
    </source>
</evidence>
<comment type="caution">
    <text evidence="2">The sequence shown here is derived from an EMBL/GenBank/DDBJ whole genome shotgun (WGS) entry which is preliminary data.</text>
</comment>
<evidence type="ECO:0000313" key="3">
    <source>
        <dbReference type="Proteomes" id="UP000028058"/>
    </source>
</evidence>
<dbReference type="AlphaFoldDB" id="A0A3R7I8J6"/>
<dbReference type="Proteomes" id="UP000028058">
    <property type="component" value="Unassembled WGS sequence"/>
</dbReference>
<protein>
    <submittedName>
        <fullName evidence="2">Uncharacterized protein</fullName>
    </submittedName>
</protein>
<gene>
    <name evidence="2" type="ORF">SFRA_012125</name>
</gene>
<dbReference type="EMBL" id="JNAD02000005">
    <property type="protein sequence ID" value="RKM96095.1"/>
    <property type="molecule type" value="Genomic_DNA"/>
</dbReference>
<keyword evidence="3" id="KW-1185">Reference proteome</keyword>
<proteinExistence type="predicted"/>